<dbReference type="CDD" id="cd00407">
    <property type="entry name" value="Urease_beta"/>
    <property type="match status" value="1"/>
</dbReference>
<keyword evidence="5 11" id="KW-0533">Nickel</keyword>
<dbReference type="Gene3D" id="3.20.20.140">
    <property type="entry name" value="Metal-dependent hydrolases"/>
    <property type="match status" value="1"/>
</dbReference>
<dbReference type="InterPro" id="IPR032466">
    <property type="entry name" value="Metal_Hydrolase"/>
</dbReference>
<comment type="pathway">
    <text evidence="1 11">Nitrogen metabolism; urea degradation; CO(2) and NH(3) from urea (urease route): step 1/1.</text>
</comment>
<sequence>MHLLPREAEKLLLHQAGHLAQKRLARGVKLNAIESVSLIASVLQERIRDGKNSVAELMQHGKNILGMRHVLPGVPEIVKEVQVEGTFEDGVFLVTVHSPICTDSGNIAAALYGSFLPFPSEDLFPIPPPLPAHQQPGAIILSPSQSTITINVGRHRTKLRVTNNGDRPIQVGSHYHFIETNAALSFDRIKAYGKRLDIPSGTAVRFEPGETKSVVLVDIAGKRVISGGNSIASGWVIDLLDGLTGKMREDDIMRRIIEGNFGHASEPGALEVTEDTTMGREAYVAMYGPTTGDRVRLGDTCLWIEVENDWTIHGDEVKFGGGKTIREGMGQSTNRSCGEALDVVIVNALIINWSGIYKADIGIKNGLIVAIGKSGNPDTQAAVHPSLVIGSSTDVISASGLIVTPGGIDAHVHFICPQLIPEAVASGVTTLLGGGNGPTAGTCATTCCCGERGIREMIDVAEEAGWPLNCGFTGKGNDSGGKALEETIKAGAIGLKLHEDWGTTPAAIRNCLDVAEKYDVQVNIHTDTLNESGFVETTIAAFENRTIHTYHSEGAGGGHAPDIITVCGQENVLPSSTNPTRPFARNTLDEHLDMLMVCHHLSSSLPEDIAFAESRIRAETIAAEDVLQDMGAISMISSDSQAMGRVGEVISRTWRTADRMRGTRGPLVEFGDEPVYDQERGGKDNARVKRYVAKYTVNPAITHGISHLVGSVEAGKLADLVLWKPENFGAKPEVVVKGGCIIWAQMGEANASIPTVQPVYGKPMFNPRSVSVTFVSQASLPVLIALPVHGRKRRYEAVKNCRKVKKSDMKWNNVIPKVEVDPEKYEVKVDGELVSGEPGEVLEKAAEVVPLGRAYNLF</sequence>
<feature type="active site" description="Proton donor" evidence="14 15">
    <location>
        <position position="599"/>
    </location>
</feature>
<feature type="binding site" evidence="13">
    <location>
        <position position="551"/>
    </location>
    <ligand>
        <name>Ni(2+)</name>
        <dbReference type="ChEBI" id="CHEBI:49786"/>
        <label>2</label>
    </ligand>
</feature>
<dbReference type="Pfam" id="PF01979">
    <property type="entry name" value="Amidohydro_1"/>
    <property type="match status" value="1"/>
</dbReference>
<dbReference type="Gene3D" id="2.10.150.10">
    <property type="entry name" value="Urease, beta subunit"/>
    <property type="match status" value="1"/>
</dbReference>
<evidence type="ECO:0000256" key="13">
    <source>
        <dbReference type="PIRSR" id="PIRSR001222-51"/>
    </source>
</evidence>
<evidence type="ECO:0000256" key="8">
    <source>
        <dbReference type="ARBA" id="ARBA00023026"/>
    </source>
</evidence>
<feature type="binding site" description="via carbamate group" evidence="13">
    <location>
        <position position="496"/>
    </location>
    <ligand>
        <name>Ni(2+)</name>
        <dbReference type="ChEBI" id="CHEBI:49786"/>
        <label>2</label>
    </ligand>
</feature>
<comment type="catalytic activity">
    <reaction evidence="11">
        <text>urea + 2 H2O + H(+) = hydrogencarbonate + 2 NH4(+)</text>
        <dbReference type="Rhea" id="RHEA:20557"/>
        <dbReference type="ChEBI" id="CHEBI:15377"/>
        <dbReference type="ChEBI" id="CHEBI:15378"/>
        <dbReference type="ChEBI" id="CHEBI:16199"/>
        <dbReference type="ChEBI" id="CHEBI:17544"/>
        <dbReference type="ChEBI" id="CHEBI:28938"/>
        <dbReference type="EC" id="3.5.1.5"/>
    </reaction>
</comment>
<dbReference type="InterPro" id="IPR050069">
    <property type="entry name" value="Urease_subunit"/>
</dbReference>
<dbReference type="InterPro" id="IPR005848">
    <property type="entry name" value="Urease_asu"/>
</dbReference>
<dbReference type="InterPro" id="IPR011612">
    <property type="entry name" value="Urease_alpha_N_dom"/>
</dbReference>
<dbReference type="InterPro" id="IPR011059">
    <property type="entry name" value="Metal-dep_hydrolase_composite"/>
</dbReference>
<evidence type="ECO:0000256" key="11">
    <source>
        <dbReference type="PIRNR" id="PIRNR001222"/>
    </source>
</evidence>
<evidence type="ECO:0000256" key="14">
    <source>
        <dbReference type="PIRSR" id="PIRSR611612-52"/>
    </source>
</evidence>
<dbReference type="InterPro" id="IPR017950">
    <property type="entry name" value="Urease_AS"/>
</dbReference>
<dbReference type="NCBIfam" id="NF009686">
    <property type="entry name" value="PRK13207.1"/>
    <property type="match status" value="1"/>
</dbReference>
<comment type="subunit">
    <text evidence="2">Homohexamer.</text>
</comment>
<dbReference type="PANTHER" id="PTHR33569">
    <property type="entry name" value="UREASE"/>
    <property type="match status" value="1"/>
</dbReference>
<dbReference type="Gene3D" id="2.30.40.10">
    <property type="entry name" value="Urease, subunit C, domain 1"/>
    <property type="match status" value="1"/>
</dbReference>
<dbReference type="FunFam" id="3.30.280.10:FF:000001">
    <property type="entry name" value="Urease subunit alpha"/>
    <property type="match status" value="1"/>
</dbReference>
<dbReference type="InterPro" id="IPR036463">
    <property type="entry name" value="Urease_gamma_sf"/>
</dbReference>
<dbReference type="NCBIfam" id="NF009671">
    <property type="entry name" value="PRK13192.1"/>
    <property type="match status" value="1"/>
</dbReference>
<dbReference type="InterPro" id="IPR002026">
    <property type="entry name" value="Urease_gamma/gamma-beta_su"/>
</dbReference>
<feature type="binding site" evidence="13">
    <location>
        <position position="639"/>
    </location>
    <ligand>
        <name>Ni(2+)</name>
        <dbReference type="ChEBI" id="CHEBI:49786"/>
        <label>1</label>
    </ligand>
</feature>
<gene>
    <name evidence="17" type="ORF">E1B28_011673</name>
</gene>
<feature type="binding site" evidence="15">
    <location>
        <position position="498"/>
    </location>
    <ligand>
        <name>substrate</name>
    </ligand>
</feature>
<dbReference type="Gene3D" id="3.30.280.10">
    <property type="entry name" value="Urease, gamma-like subunit"/>
    <property type="match status" value="1"/>
</dbReference>
<evidence type="ECO:0000313" key="17">
    <source>
        <dbReference type="EMBL" id="KAG7090055.1"/>
    </source>
</evidence>
<dbReference type="EC" id="3.5.1.5" evidence="3 11"/>
<dbReference type="InterPro" id="IPR036461">
    <property type="entry name" value="Urease_betasu_sf"/>
</dbReference>
<dbReference type="Pfam" id="PF00449">
    <property type="entry name" value="Urease_alpha"/>
    <property type="match status" value="1"/>
</dbReference>
<dbReference type="InterPro" id="IPR008221">
    <property type="entry name" value="Urease"/>
</dbReference>
<proteinExistence type="inferred from homology"/>
<dbReference type="SUPFAM" id="SSF51556">
    <property type="entry name" value="Metallo-dependent hydrolases"/>
    <property type="match status" value="1"/>
</dbReference>
<evidence type="ECO:0000256" key="7">
    <source>
        <dbReference type="ARBA" id="ARBA00022801"/>
    </source>
</evidence>
<dbReference type="SUPFAM" id="SSF51338">
    <property type="entry name" value="Composite domain of metallo-dependent hydrolases"/>
    <property type="match status" value="1"/>
</dbReference>
<evidence type="ECO:0000256" key="3">
    <source>
        <dbReference type="ARBA" id="ARBA00012934"/>
    </source>
</evidence>
<feature type="modified residue" description="N6-carboxylysine" evidence="12">
    <location>
        <position position="496"/>
    </location>
</feature>
<evidence type="ECO:0000256" key="15">
    <source>
        <dbReference type="PROSITE-ProRule" id="PRU00700"/>
    </source>
</evidence>
<dbReference type="Pfam" id="PF00699">
    <property type="entry name" value="Urease_beta"/>
    <property type="match status" value="1"/>
</dbReference>
<dbReference type="AlphaFoldDB" id="A0A9P7RVA2"/>
<evidence type="ECO:0000256" key="2">
    <source>
        <dbReference type="ARBA" id="ARBA00011643"/>
    </source>
</evidence>
<dbReference type="SUPFAM" id="SSF54111">
    <property type="entry name" value="Urease, gamma-subunit"/>
    <property type="match status" value="1"/>
</dbReference>
<dbReference type="PIRSF" id="PIRSF001222">
    <property type="entry name" value="Urease"/>
    <property type="match status" value="1"/>
</dbReference>
<dbReference type="GO" id="GO:0016151">
    <property type="term" value="F:nickel cation binding"/>
    <property type="evidence" value="ECO:0007669"/>
    <property type="project" value="InterPro"/>
</dbReference>
<evidence type="ECO:0000256" key="10">
    <source>
        <dbReference type="ARBA" id="ARBA00056221"/>
    </source>
</evidence>
<dbReference type="GO" id="GO:0009039">
    <property type="term" value="F:urease activity"/>
    <property type="evidence" value="ECO:0007669"/>
    <property type="project" value="UniProtKB-EC"/>
</dbReference>
<dbReference type="PRINTS" id="PR01752">
    <property type="entry name" value="UREASE"/>
</dbReference>
<dbReference type="RefSeq" id="XP_043006525.1">
    <property type="nucleotide sequence ID" value="XM_043156730.1"/>
</dbReference>
<dbReference type="KEGG" id="more:E1B28_011673"/>
<reference evidence="17" key="1">
    <citation type="journal article" date="2021" name="Genome Biol. Evol.">
        <title>The assembled and annotated genome of the fairy-ring fungus Marasmius oreades.</title>
        <authorList>
            <person name="Hiltunen M."/>
            <person name="Ament-Velasquez S.L."/>
            <person name="Johannesson H."/>
        </authorList>
    </citation>
    <scope>NUCLEOTIDE SEQUENCE</scope>
    <source>
        <strain evidence="17">03SP1</strain>
    </source>
</reference>
<comment type="function">
    <text evidence="10">Plays a nutritional role via nitrogen acquisition in the environment. Contributes to the central nervous system invasion by enhancing yeast sequestration within microcapillary beds (such as within the brain) during hematogenous spread, thereby facilitating blood-to-brain invasion by C.neoformans. Affects fitness within the mammalian phagosome, promoting non-lytic exocytosis while delaying intracellular replication and thus reducing phagolysosomal membrane damage, events that could facilitate cryptococcal dissemination when transported inside macrophages. Urease activity is also associated with the regulation of key intracellular metabolic pathways, including melanin biosynthesis, polyamine biosynthesis, as well as intracellular levels of proline and reactive oxygen species.</text>
</comment>
<feature type="binding site" evidence="13">
    <location>
        <position position="413"/>
    </location>
    <ligand>
        <name>Ni(2+)</name>
        <dbReference type="ChEBI" id="CHEBI:49786"/>
        <label>1</label>
    </ligand>
</feature>
<dbReference type="HAMAP" id="MF_01954">
    <property type="entry name" value="Urease_beta"/>
    <property type="match status" value="1"/>
</dbReference>
<feature type="binding site" evidence="13">
    <location>
        <position position="525"/>
    </location>
    <ligand>
        <name>Ni(2+)</name>
        <dbReference type="ChEBI" id="CHEBI:49786"/>
        <label>2</label>
    </ligand>
</feature>
<keyword evidence="18" id="KW-1185">Reference proteome</keyword>
<feature type="binding site" description="via carbamate group" evidence="13">
    <location>
        <position position="496"/>
    </location>
    <ligand>
        <name>Ni(2+)</name>
        <dbReference type="ChEBI" id="CHEBI:49786"/>
        <label>1</label>
    </ligand>
</feature>
<keyword evidence="6 11" id="KW-0479">Metal-binding</keyword>
<organism evidence="17 18">
    <name type="scientific">Marasmius oreades</name>
    <name type="common">fairy-ring Marasmius</name>
    <dbReference type="NCBI Taxonomy" id="181124"/>
    <lineage>
        <taxon>Eukaryota</taxon>
        <taxon>Fungi</taxon>
        <taxon>Dikarya</taxon>
        <taxon>Basidiomycota</taxon>
        <taxon>Agaricomycotina</taxon>
        <taxon>Agaricomycetes</taxon>
        <taxon>Agaricomycetidae</taxon>
        <taxon>Agaricales</taxon>
        <taxon>Marasmiineae</taxon>
        <taxon>Marasmiaceae</taxon>
        <taxon>Marasmius</taxon>
    </lineage>
</organism>
<dbReference type="SUPFAM" id="SSF51278">
    <property type="entry name" value="Urease, beta-subunit"/>
    <property type="match status" value="1"/>
</dbReference>
<accession>A0A9P7RVA2</accession>
<dbReference type="NCBIfam" id="TIGR00193">
    <property type="entry name" value="urease_gam"/>
    <property type="match status" value="1"/>
</dbReference>
<dbReference type="GO" id="GO:0035550">
    <property type="term" value="C:urease complex"/>
    <property type="evidence" value="ECO:0007669"/>
    <property type="project" value="InterPro"/>
</dbReference>
<evidence type="ECO:0000256" key="1">
    <source>
        <dbReference type="ARBA" id="ARBA00004897"/>
    </source>
</evidence>
<keyword evidence="8" id="KW-0843">Virulence</keyword>
<evidence type="ECO:0000256" key="12">
    <source>
        <dbReference type="PIRSR" id="PIRSR001222-50"/>
    </source>
</evidence>
<feature type="domain" description="Urease" evidence="16">
    <location>
        <begin position="406"/>
        <end position="858"/>
    </location>
</feature>
<dbReference type="PANTHER" id="PTHR33569:SF1">
    <property type="entry name" value="UREASE"/>
    <property type="match status" value="1"/>
</dbReference>
<dbReference type="Proteomes" id="UP001049176">
    <property type="component" value="Chromosome 7"/>
</dbReference>
<dbReference type="InterPro" id="IPR002019">
    <property type="entry name" value="Urease_beta-like"/>
</dbReference>
<dbReference type="GeneID" id="66080748"/>
<evidence type="ECO:0000313" key="18">
    <source>
        <dbReference type="Proteomes" id="UP001049176"/>
    </source>
</evidence>
<dbReference type="PROSITE" id="PS00145">
    <property type="entry name" value="UREASE_2"/>
    <property type="match status" value="1"/>
</dbReference>
<dbReference type="PROSITE" id="PS51368">
    <property type="entry name" value="UREASE_3"/>
    <property type="match status" value="1"/>
</dbReference>
<comment type="caution">
    <text evidence="17">The sequence shown here is derived from an EMBL/GenBank/DDBJ whole genome shotgun (WGS) entry which is preliminary data.</text>
</comment>
<dbReference type="GO" id="GO:0043419">
    <property type="term" value="P:urea catabolic process"/>
    <property type="evidence" value="ECO:0007669"/>
    <property type="project" value="InterPro"/>
</dbReference>
<evidence type="ECO:0000256" key="5">
    <source>
        <dbReference type="ARBA" id="ARBA00022596"/>
    </source>
</evidence>
<name>A0A9P7RVA2_9AGAR</name>
<dbReference type="EMBL" id="CM032187">
    <property type="protein sequence ID" value="KAG7090055.1"/>
    <property type="molecule type" value="Genomic_DNA"/>
</dbReference>
<dbReference type="NCBIfam" id="TIGR01792">
    <property type="entry name" value="urease_alph"/>
    <property type="match status" value="1"/>
</dbReference>
<evidence type="ECO:0000259" key="16">
    <source>
        <dbReference type="PROSITE" id="PS51368"/>
    </source>
</evidence>
<evidence type="ECO:0000256" key="4">
    <source>
        <dbReference type="ARBA" id="ARBA00013883"/>
    </source>
</evidence>
<dbReference type="Pfam" id="PF00547">
    <property type="entry name" value="Urease_gamma"/>
    <property type="match status" value="1"/>
</dbReference>
<dbReference type="CDD" id="cd00390">
    <property type="entry name" value="Urease_gamma"/>
    <property type="match status" value="1"/>
</dbReference>
<evidence type="ECO:0000256" key="9">
    <source>
        <dbReference type="ARBA" id="ARBA00030395"/>
    </source>
</evidence>
<dbReference type="NCBIfam" id="TIGR00192">
    <property type="entry name" value="urease_beta"/>
    <property type="match status" value="1"/>
</dbReference>
<protein>
    <recommendedName>
        <fullName evidence="4 11">Urease</fullName>
        <ecNumber evidence="3 11">3.5.1.5</ecNumber>
    </recommendedName>
    <alternativeName>
        <fullName evidence="9 11">Urea amidohydrolase</fullName>
    </alternativeName>
</protein>
<dbReference type="InterPro" id="IPR017951">
    <property type="entry name" value="Urease_asu_c"/>
</dbReference>
<feature type="binding site" evidence="13">
    <location>
        <position position="411"/>
    </location>
    <ligand>
        <name>Ni(2+)</name>
        <dbReference type="ChEBI" id="CHEBI:49786"/>
        <label>1</label>
    </ligand>
</feature>
<comment type="cofactor">
    <cofactor evidence="13">
        <name>Ni cation</name>
        <dbReference type="ChEBI" id="CHEBI:25516"/>
    </cofactor>
    <text evidence="13">Binds 2 nickel ions per subunit.</text>
</comment>
<evidence type="ECO:0000256" key="6">
    <source>
        <dbReference type="ARBA" id="ARBA00022723"/>
    </source>
</evidence>
<comment type="PTM">
    <text evidence="12">Carbamylation allows a single lysine to coordinate two nickel ions.</text>
</comment>
<dbReference type="InterPro" id="IPR006680">
    <property type="entry name" value="Amidohydro-rel"/>
</dbReference>
<dbReference type="OrthoDB" id="1708534at2759"/>
<keyword evidence="7 11" id="KW-0378">Hydrolase</keyword>
<dbReference type="CDD" id="cd00375">
    <property type="entry name" value="Urease_alpha"/>
    <property type="match status" value="1"/>
</dbReference>
<dbReference type="HAMAP" id="MF_01953">
    <property type="entry name" value="Urease_alpha"/>
    <property type="match status" value="1"/>
</dbReference>